<dbReference type="CDD" id="cd18026">
    <property type="entry name" value="DEXHc_POLQ-like"/>
    <property type="match status" value="1"/>
</dbReference>
<protein>
    <recommendedName>
        <fullName evidence="11">DNA-directed DNA polymerase theta</fullName>
    </recommendedName>
</protein>
<dbReference type="GO" id="GO:0005524">
    <property type="term" value="F:ATP binding"/>
    <property type="evidence" value="ECO:0007669"/>
    <property type="project" value="UniProtKB-KW"/>
</dbReference>
<dbReference type="FunFam" id="1.10.3380.20:FF:000005">
    <property type="entry name" value="DNA-directed DNA polymerase theta, putative"/>
    <property type="match status" value="1"/>
</dbReference>
<dbReference type="GeneID" id="66064739"/>
<keyword evidence="4" id="KW-0067">ATP-binding</keyword>
<dbReference type="Pfam" id="PF20470">
    <property type="entry name" value="HTH_61"/>
    <property type="match status" value="1"/>
</dbReference>
<evidence type="ECO:0000259" key="8">
    <source>
        <dbReference type="PROSITE" id="PS51194"/>
    </source>
</evidence>
<sequence>MKRMQGLLHKTTFGIAQEKRTSNTPGPIAGQKRQLPNSDGSDKPRLSCNSDPQATVHFQRAIVLPHGQCRLTASVISNVERIPSETTEYTQRRLISATPLSSQDPELSLDHAIYDLPRQISLNFASAGIKHIYPWQKNCLKGPGLLSGERNLVYCAPTGGGKSLVADLLMLKRIIEAPGTKALLILPYVALVQEKVAWLRRIVRNVRILESPSAEDESDQPWRQRVDYGTIRVVGFIGGGKIRATWDDFEIGVCTLEKANALVNTAIDDCSISRLRAVVLDELHMIDDDQRGYIFELIATKLLSLGQQLQIIGMSATLPNLSLLSTWLKAHAYETRYRPVPIQEHLVYDGKIFLAGPNDGLGETSSQLSSQDVASGKSSPIRRINLSLHKEFADPVLNSVVSLSYETACMGYGVLVFAGSRGICESDALWISRVMPQPHELPQEILDKRMSLLADLRSLSIEVDPVLEETVLYGVAFHRELTGCAGLTSEERDLVAAAYDSGTILVCIATCSLAAGINLPARRVILHNARMGREYIGPAMLRQMRGRAGRQGKTPIGETYLCCKHADLDHVMQLMHAEIPKVSSCLNTKNRRIQRAILEIICIRLATSHESIVEYFSSSLLHSSEPSPEFLHESVKSSLDELQDMGLISSDALPNFSPTRLGKAIVASSIDPDDGVFIHGELSKALRAFVMDGEMHILYVLTPVQDFSAAVNWQVFRNEMEALDESGLRVLDFLGIRPTHVLRLAQGATLKDTTPEEKKTARVYRRFYLAMQLRDLCNEVPIHVVARKYDMPRGSVQNLSQTCQGFAAGMVKFCEHMGWGVMAAALDHFSDRLTAGARSELLALARLPFIKSRTARMFYDNGYRSIASIANTNPKDLVPILMQAQPNKVRVKGQSDALLGEKMVAKANIICQAANRLWSVQMQAEMEEE</sequence>
<dbReference type="GO" id="GO:0043138">
    <property type="term" value="F:3'-5' DNA helicase activity"/>
    <property type="evidence" value="ECO:0007669"/>
    <property type="project" value="UniProtKB-EC"/>
</dbReference>
<dbReference type="AlphaFoldDB" id="A0A8E5HQB3"/>
<keyword evidence="10" id="KW-1185">Reference proteome</keyword>
<dbReference type="InterPro" id="IPR046931">
    <property type="entry name" value="HTH_61"/>
</dbReference>
<keyword evidence="2" id="KW-0378">Hydrolase</keyword>
<reference evidence="9" key="1">
    <citation type="submission" date="2020-03" db="EMBL/GenBank/DDBJ databases">
        <title>A mixture of massive structural variations and highly conserved coding sequences in Ustilaginoidea virens genome.</title>
        <authorList>
            <person name="Zhang K."/>
            <person name="Zhao Z."/>
            <person name="Zhang Z."/>
            <person name="Li Y."/>
            <person name="Hsiang T."/>
            <person name="Sun W."/>
        </authorList>
    </citation>
    <scope>NUCLEOTIDE SEQUENCE</scope>
    <source>
        <strain evidence="9">UV-8b</strain>
    </source>
</reference>
<dbReference type="InterPro" id="IPR027417">
    <property type="entry name" value="P-loop_NTPase"/>
</dbReference>
<dbReference type="PROSITE" id="PS51192">
    <property type="entry name" value="HELICASE_ATP_BIND_1"/>
    <property type="match status" value="1"/>
</dbReference>
<dbReference type="PANTHER" id="PTHR47961">
    <property type="entry name" value="DNA POLYMERASE THETA, PUTATIVE (AFU_ORTHOLOGUE AFUA_1G05260)-RELATED"/>
    <property type="match status" value="1"/>
</dbReference>
<dbReference type="KEGG" id="uvi:66064739"/>
<dbReference type="RefSeq" id="XP_042997393.1">
    <property type="nucleotide sequence ID" value="XM_043141459.1"/>
</dbReference>
<dbReference type="SMART" id="SM00490">
    <property type="entry name" value="HELICc"/>
    <property type="match status" value="1"/>
</dbReference>
<dbReference type="GO" id="GO:0003676">
    <property type="term" value="F:nucleic acid binding"/>
    <property type="evidence" value="ECO:0007669"/>
    <property type="project" value="InterPro"/>
</dbReference>
<dbReference type="PANTHER" id="PTHR47961:SF6">
    <property type="entry name" value="DNA-DIRECTED DNA POLYMERASE"/>
    <property type="match status" value="1"/>
</dbReference>
<evidence type="ECO:0000256" key="5">
    <source>
        <dbReference type="ARBA" id="ARBA00048988"/>
    </source>
</evidence>
<evidence type="ECO:0000256" key="6">
    <source>
        <dbReference type="SAM" id="MobiDB-lite"/>
    </source>
</evidence>
<dbReference type="GO" id="GO:0016787">
    <property type="term" value="F:hydrolase activity"/>
    <property type="evidence" value="ECO:0007669"/>
    <property type="project" value="UniProtKB-KW"/>
</dbReference>
<dbReference type="InterPro" id="IPR057220">
    <property type="entry name" value="DUF7898"/>
</dbReference>
<gene>
    <name evidence="9" type="ORF">UV8b_03961</name>
</gene>
<comment type="catalytic activity">
    <reaction evidence="5">
        <text>ATP + H2O = ADP + phosphate + H(+)</text>
        <dbReference type="Rhea" id="RHEA:13065"/>
        <dbReference type="ChEBI" id="CHEBI:15377"/>
        <dbReference type="ChEBI" id="CHEBI:15378"/>
        <dbReference type="ChEBI" id="CHEBI:30616"/>
        <dbReference type="ChEBI" id="CHEBI:43474"/>
        <dbReference type="ChEBI" id="CHEBI:456216"/>
        <dbReference type="EC" id="5.6.2.4"/>
    </reaction>
</comment>
<feature type="domain" description="Helicase C-terminal" evidence="8">
    <location>
        <begin position="395"/>
        <end position="601"/>
    </location>
</feature>
<proteinExistence type="predicted"/>
<dbReference type="Pfam" id="PF00270">
    <property type="entry name" value="DEAD"/>
    <property type="match status" value="1"/>
</dbReference>
<dbReference type="InterPro" id="IPR001650">
    <property type="entry name" value="Helicase_C-like"/>
</dbReference>
<keyword evidence="3" id="KW-0347">Helicase</keyword>
<organism evidence="9 10">
    <name type="scientific">Ustilaginoidea virens</name>
    <name type="common">Rice false smut fungus</name>
    <name type="synonym">Villosiclava virens</name>
    <dbReference type="NCBI Taxonomy" id="1159556"/>
    <lineage>
        <taxon>Eukaryota</taxon>
        <taxon>Fungi</taxon>
        <taxon>Dikarya</taxon>
        <taxon>Ascomycota</taxon>
        <taxon>Pezizomycotina</taxon>
        <taxon>Sordariomycetes</taxon>
        <taxon>Hypocreomycetidae</taxon>
        <taxon>Hypocreales</taxon>
        <taxon>Clavicipitaceae</taxon>
        <taxon>Ustilaginoidea</taxon>
    </lineage>
</organism>
<dbReference type="Pfam" id="PF21099">
    <property type="entry name" value="POLQ_helical"/>
    <property type="match status" value="1"/>
</dbReference>
<dbReference type="PROSITE" id="PS51194">
    <property type="entry name" value="HELICASE_CTER"/>
    <property type="match status" value="1"/>
</dbReference>
<evidence type="ECO:0000256" key="4">
    <source>
        <dbReference type="ARBA" id="ARBA00022840"/>
    </source>
</evidence>
<feature type="domain" description="Helicase ATP-binding" evidence="7">
    <location>
        <begin position="143"/>
        <end position="336"/>
    </location>
</feature>
<dbReference type="OrthoDB" id="2320933at2759"/>
<dbReference type="InterPro" id="IPR050474">
    <property type="entry name" value="Hel308_SKI2-like"/>
</dbReference>
<evidence type="ECO:0000256" key="1">
    <source>
        <dbReference type="ARBA" id="ARBA00022741"/>
    </source>
</evidence>
<dbReference type="InterPro" id="IPR014001">
    <property type="entry name" value="Helicase_ATP-bd"/>
</dbReference>
<dbReference type="Gene3D" id="3.40.50.300">
    <property type="entry name" value="P-loop containing nucleotide triphosphate hydrolases"/>
    <property type="match status" value="2"/>
</dbReference>
<dbReference type="SUPFAM" id="SSF52540">
    <property type="entry name" value="P-loop containing nucleoside triphosphate hydrolases"/>
    <property type="match status" value="1"/>
</dbReference>
<dbReference type="Gene3D" id="1.10.3380.20">
    <property type="match status" value="1"/>
</dbReference>
<dbReference type="InterPro" id="IPR048960">
    <property type="entry name" value="POLQ-like_helical"/>
</dbReference>
<dbReference type="InterPro" id="IPR011545">
    <property type="entry name" value="DEAD/DEAH_box_helicase_dom"/>
</dbReference>
<dbReference type="SMART" id="SM00487">
    <property type="entry name" value="DEXDc"/>
    <property type="match status" value="1"/>
</dbReference>
<evidence type="ECO:0000256" key="2">
    <source>
        <dbReference type="ARBA" id="ARBA00022801"/>
    </source>
</evidence>
<keyword evidence="1" id="KW-0547">Nucleotide-binding</keyword>
<evidence type="ECO:0000256" key="3">
    <source>
        <dbReference type="ARBA" id="ARBA00022806"/>
    </source>
</evidence>
<dbReference type="Pfam" id="PF25453">
    <property type="entry name" value="DUF7898"/>
    <property type="match status" value="1"/>
</dbReference>
<name>A0A8E5HQB3_USTVR</name>
<dbReference type="SUPFAM" id="SSF158702">
    <property type="entry name" value="Sec63 N-terminal domain-like"/>
    <property type="match status" value="1"/>
</dbReference>
<evidence type="ECO:0000313" key="9">
    <source>
        <dbReference type="EMBL" id="QUC19720.1"/>
    </source>
</evidence>
<dbReference type="Proteomes" id="UP000027002">
    <property type="component" value="Chromosome 3"/>
</dbReference>
<feature type="region of interest" description="Disordered" evidence="6">
    <location>
        <begin position="1"/>
        <end position="51"/>
    </location>
</feature>
<accession>A0A8E5HQB3</accession>
<evidence type="ECO:0000259" key="7">
    <source>
        <dbReference type="PROSITE" id="PS51192"/>
    </source>
</evidence>
<dbReference type="EMBL" id="CP072755">
    <property type="protein sequence ID" value="QUC19720.1"/>
    <property type="molecule type" value="Genomic_DNA"/>
</dbReference>
<evidence type="ECO:0008006" key="11">
    <source>
        <dbReference type="Google" id="ProtNLM"/>
    </source>
</evidence>
<evidence type="ECO:0000313" key="10">
    <source>
        <dbReference type="Proteomes" id="UP000027002"/>
    </source>
</evidence>
<dbReference type="Pfam" id="PF00271">
    <property type="entry name" value="Helicase_C"/>
    <property type="match status" value="1"/>
</dbReference>